<dbReference type="InterPro" id="IPR006439">
    <property type="entry name" value="HAD-SF_hydro_IA"/>
</dbReference>
<dbReference type="SUPFAM" id="SSF56784">
    <property type="entry name" value="HAD-like"/>
    <property type="match status" value="1"/>
</dbReference>
<dbReference type="Gene3D" id="1.10.150.240">
    <property type="entry name" value="Putative phosphatase, domain 2"/>
    <property type="match status" value="1"/>
</dbReference>
<dbReference type="InterPro" id="IPR023198">
    <property type="entry name" value="PGP-like_dom2"/>
</dbReference>
<dbReference type="Gene3D" id="3.40.50.1000">
    <property type="entry name" value="HAD superfamily/HAD-like"/>
    <property type="match status" value="1"/>
</dbReference>
<proteinExistence type="predicted"/>
<dbReference type="Pfam" id="PF00702">
    <property type="entry name" value="Hydrolase"/>
    <property type="match status" value="1"/>
</dbReference>
<dbReference type="NCBIfam" id="TIGR01549">
    <property type="entry name" value="HAD-SF-IA-v1"/>
    <property type="match status" value="1"/>
</dbReference>
<dbReference type="OrthoDB" id="9809962at2"/>
<evidence type="ECO:0000313" key="2">
    <source>
        <dbReference type="Proteomes" id="UP000326354"/>
    </source>
</evidence>
<organism evidence="1 2">
    <name type="scientific">Uabimicrobium amorphum</name>
    <dbReference type="NCBI Taxonomy" id="2596890"/>
    <lineage>
        <taxon>Bacteria</taxon>
        <taxon>Pseudomonadati</taxon>
        <taxon>Planctomycetota</taxon>
        <taxon>Candidatus Uabimicrobiia</taxon>
        <taxon>Candidatus Uabimicrobiales</taxon>
        <taxon>Candidatus Uabimicrobiaceae</taxon>
        <taxon>Candidatus Uabimicrobium</taxon>
    </lineage>
</organism>
<dbReference type="InterPro" id="IPR023214">
    <property type="entry name" value="HAD_sf"/>
</dbReference>
<dbReference type="Proteomes" id="UP000326354">
    <property type="component" value="Chromosome"/>
</dbReference>
<keyword evidence="2" id="KW-1185">Reference proteome</keyword>
<dbReference type="InterPro" id="IPR036412">
    <property type="entry name" value="HAD-like_sf"/>
</dbReference>
<dbReference type="PANTHER" id="PTHR47478">
    <property type="match status" value="1"/>
</dbReference>
<dbReference type="SFLD" id="SFLDS00003">
    <property type="entry name" value="Haloacid_Dehalogenase"/>
    <property type="match status" value="1"/>
</dbReference>
<dbReference type="KEGG" id="uam:UABAM_01119"/>
<dbReference type="PANTHER" id="PTHR47478:SF1">
    <property type="entry name" value="PYRIMIDINE 5'-NUCLEOTIDASE YJJG"/>
    <property type="match status" value="1"/>
</dbReference>
<dbReference type="SFLD" id="SFLDG01129">
    <property type="entry name" value="C1.5:_HAD__Beta-PGM__Phosphata"/>
    <property type="match status" value="1"/>
</dbReference>
<gene>
    <name evidence="1" type="ORF">UABAM_01119</name>
</gene>
<name>A0A5S9F1P0_UABAM</name>
<protein>
    <submittedName>
        <fullName evidence="1">Noncanonical pyrimidine nucleotidase, YjjGfamily protein</fullName>
    </submittedName>
</protein>
<dbReference type="InterPro" id="IPR052550">
    <property type="entry name" value="Pyrimidine_5'-ntase_YjjG"/>
</dbReference>
<dbReference type="RefSeq" id="WP_151967008.1">
    <property type="nucleotide sequence ID" value="NZ_AP019860.1"/>
</dbReference>
<dbReference type="EMBL" id="AP019860">
    <property type="protein sequence ID" value="BBM82776.1"/>
    <property type="molecule type" value="Genomic_DNA"/>
</dbReference>
<accession>A0A5S9F1P0</accession>
<reference evidence="1 2" key="1">
    <citation type="submission" date="2019-08" db="EMBL/GenBank/DDBJ databases">
        <title>Complete genome sequence of Candidatus Uab amorphum.</title>
        <authorList>
            <person name="Shiratori T."/>
            <person name="Suzuki S."/>
            <person name="Kakizawa Y."/>
            <person name="Ishida K."/>
        </authorList>
    </citation>
    <scope>NUCLEOTIDE SEQUENCE [LARGE SCALE GENOMIC DNA]</scope>
    <source>
        <strain evidence="1 2">SRT547</strain>
    </source>
</reference>
<sequence length="228" mass="26337">MYKCIIFDLDDTLCDYSSAKRKALDKALSSFIELGIDQNCLRDLYLELEPKLFKLFTSKKIDREKYRVNRFFFPVLSLCPQGLSCDKVLKYAETANINYQDYANTKVEMFEDAVIYLAYLQKRSIDYVILTNGPSDGQKRKVKHLKVIPEKKVFVSEDIVYAKPDAKAFEYVLQKLPFCKKECLFVGNSIEEDIKGANKTGIDCVLIDREGKQSFQGKTIRLLTELIK</sequence>
<evidence type="ECO:0000313" key="1">
    <source>
        <dbReference type="EMBL" id="BBM82776.1"/>
    </source>
</evidence>
<dbReference type="AlphaFoldDB" id="A0A5S9F1P0"/>